<dbReference type="GO" id="GO:0005739">
    <property type="term" value="C:mitochondrion"/>
    <property type="evidence" value="ECO:0007669"/>
    <property type="project" value="UniProtKB-SubCell"/>
</dbReference>
<feature type="compositionally biased region" description="Basic and acidic residues" evidence="10">
    <location>
        <begin position="73"/>
        <end position="107"/>
    </location>
</feature>
<keyword evidence="5" id="KW-0808">Transferase</keyword>
<feature type="region of interest" description="Disordered" evidence="10">
    <location>
        <begin position="230"/>
        <end position="371"/>
    </location>
</feature>
<dbReference type="SUPFAM" id="SSF55315">
    <property type="entry name" value="L30e-like"/>
    <property type="match status" value="1"/>
</dbReference>
<dbReference type="SUPFAM" id="SSF75217">
    <property type="entry name" value="alpha/beta knot"/>
    <property type="match status" value="1"/>
</dbReference>
<dbReference type="EMBL" id="LKCW01000203">
    <property type="protein sequence ID" value="KPM36435.1"/>
    <property type="molecule type" value="Genomic_DNA"/>
</dbReference>
<keyword evidence="7" id="KW-0809">Transit peptide</keyword>
<dbReference type="SMART" id="SM00967">
    <property type="entry name" value="SpoU_sub_bind"/>
    <property type="match status" value="1"/>
</dbReference>
<dbReference type="Gene3D" id="3.40.1280.10">
    <property type="match status" value="1"/>
</dbReference>
<feature type="compositionally biased region" description="Basic and acidic residues" evidence="10">
    <location>
        <begin position="242"/>
        <end position="316"/>
    </location>
</feature>
<keyword evidence="4" id="KW-0489">Methyltransferase</keyword>
<dbReference type="InterPro" id="IPR029064">
    <property type="entry name" value="Ribosomal_eL30-like_sf"/>
</dbReference>
<evidence type="ECO:0000313" key="13">
    <source>
        <dbReference type="Proteomes" id="UP000050424"/>
    </source>
</evidence>
<dbReference type="GO" id="GO:0003723">
    <property type="term" value="F:RNA binding"/>
    <property type="evidence" value="ECO:0007669"/>
    <property type="project" value="InterPro"/>
</dbReference>
<protein>
    <recommendedName>
        <fullName evidence="9">rRNA methyltransferase 1, mitochondrial</fullName>
    </recommendedName>
</protein>
<comment type="similarity">
    <text evidence="2">Belongs to the class IV-like SAM-binding methyltransferase superfamily. RNA methyltransferase TrmH family.</text>
</comment>
<dbReference type="Proteomes" id="UP000050424">
    <property type="component" value="Unassembled WGS sequence"/>
</dbReference>
<dbReference type="FunFam" id="3.30.1330.30:FF:000035">
    <property type="entry name" value="TrmH family RNA methyltransferase"/>
    <property type="match status" value="1"/>
</dbReference>
<evidence type="ECO:0000256" key="8">
    <source>
        <dbReference type="ARBA" id="ARBA00023128"/>
    </source>
</evidence>
<dbReference type="PANTHER" id="PTHR46103:SF1">
    <property type="entry name" value="RRNA METHYLTRANSFERASE 1, MITOCHONDRIAL"/>
    <property type="match status" value="1"/>
</dbReference>
<evidence type="ECO:0000256" key="3">
    <source>
        <dbReference type="ARBA" id="ARBA00022552"/>
    </source>
</evidence>
<gene>
    <name evidence="12" type="ORF">AK830_g10118</name>
</gene>
<keyword evidence="13" id="KW-1185">Reference proteome</keyword>
<dbReference type="GO" id="GO:0016435">
    <property type="term" value="F:rRNA (guanine) methyltransferase activity"/>
    <property type="evidence" value="ECO:0007669"/>
    <property type="project" value="TreeGrafter"/>
</dbReference>
<feature type="region of interest" description="Disordered" evidence="10">
    <location>
        <begin position="44"/>
        <end position="188"/>
    </location>
</feature>
<dbReference type="InterPro" id="IPR047261">
    <property type="entry name" value="MRM1_MeTrfase_dom"/>
</dbReference>
<keyword evidence="6" id="KW-0949">S-adenosyl-L-methionine</keyword>
<sequence>MLYPAQLKVVALRRPLATILRGDQNPSRILSRAASLSAIHRGIRQTERVQYGGPRPSGDSADRRNDSSGMRPRPRELTGRERRVAPRSGARSEGRTGSRGSFSREPEDVFASKFNTRSGAAPRRGSFAGRSPRDELGPKFTKAMDGASGWRQQQKLRKKLAKKKEEEEAEDEDYRKTRRKRFTDSESDFGKNSLVYRLKYGDLKDTAANLEVQDFVRPVSFRDAKRDATRKALIHANSPFDQESKGPERRGDRDEDRQPDRRNDRSDDRRPGRRGNRDDDRRPERRHDRSDDRRPERRSDRDDDRRPERRSDRDGGFRGASFREPGRFERRNDNDRGFHDRSTSTRPGQSERRSEGDREHDDEWAPARGRKKEMMPMTLKYTTAASQFLYGRNVVKAALEQARRKLYNLYIYGGENRMDNKDNTTMTRLARKHGVPVTIVPNHEQRIMDKMSMGRPHNGFVLEASPLPQLPIRSLGRLEETPTRLGFHVELGFQTREDEAINGTNTFVKRANDFMPKPFVLLLNEIIDPGNLGAILRTASYLGIDAVGITTRGSSTLTPIVLKSAAGAVEEISLFTVEDPLTFIEESGRAGWKSFAAVAPPDRKLVRKHGNKFMSTDAIEAKSPLNEHPCLLIMGNEGHGLPRDLKVAADYELSIPRFVQGLCVDSLNVSVATGILCHSFVKDVEVGGKSEAEIKDKVEEKVVKKSVEKDVTDQTRQIIDMVAKLGLNGKAEEAAGVEEHETSPEETRETTKAEKDHTVEKKMEETTRAETEETTHVEKEETTHVEKEETTQEEKKPKVEKPGKDTDLGF</sequence>
<comment type="caution">
    <text evidence="12">The sequence shown here is derived from an EMBL/GenBank/DDBJ whole genome shotgun (WGS) entry which is preliminary data.</text>
</comment>
<evidence type="ECO:0000256" key="4">
    <source>
        <dbReference type="ARBA" id="ARBA00022603"/>
    </source>
</evidence>
<evidence type="ECO:0000256" key="2">
    <source>
        <dbReference type="ARBA" id="ARBA00007228"/>
    </source>
</evidence>
<proteinExistence type="inferred from homology"/>
<dbReference type="STRING" id="78410.A0A0P7B7F9"/>
<evidence type="ECO:0000259" key="11">
    <source>
        <dbReference type="SMART" id="SM00967"/>
    </source>
</evidence>
<dbReference type="InterPro" id="IPR047182">
    <property type="entry name" value="MRM1"/>
</dbReference>
<dbReference type="InterPro" id="IPR029028">
    <property type="entry name" value="Alpha/beta_knot_MTases"/>
</dbReference>
<feature type="region of interest" description="Disordered" evidence="10">
    <location>
        <begin position="730"/>
        <end position="810"/>
    </location>
</feature>
<evidence type="ECO:0000256" key="9">
    <source>
        <dbReference type="ARBA" id="ARBA00034881"/>
    </source>
</evidence>
<comment type="subcellular location">
    <subcellularLocation>
        <location evidence="1">Mitochondrion</location>
    </subcellularLocation>
</comment>
<dbReference type="InterPro" id="IPR001537">
    <property type="entry name" value="SpoU_MeTrfase"/>
</dbReference>
<dbReference type="Gene3D" id="3.30.1330.30">
    <property type="match status" value="1"/>
</dbReference>
<evidence type="ECO:0000313" key="12">
    <source>
        <dbReference type="EMBL" id="KPM36435.1"/>
    </source>
</evidence>
<dbReference type="CDD" id="cd18105">
    <property type="entry name" value="SpoU-like_MRM1"/>
    <property type="match status" value="1"/>
</dbReference>
<accession>A0A0P7B7F9</accession>
<feature type="domain" description="RNA 2-O ribose methyltransferase substrate binding" evidence="11">
    <location>
        <begin position="388"/>
        <end position="470"/>
    </location>
</feature>
<evidence type="ECO:0000256" key="6">
    <source>
        <dbReference type="ARBA" id="ARBA00022691"/>
    </source>
</evidence>
<dbReference type="PANTHER" id="PTHR46103">
    <property type="entry name" value="RRNA METHYLTRANSFERASE 1, MITOCHONDRIAL"/>
    <property type="match status" value="1"/>
</dbReference>
<dbReference type="InterPro" id="IPR029026">
    <property type="entry name" value="tRNA_m1G_MTases_N"/>
</dbReference>
<keyword evidence="3" id="KW-0698">rRNA processing</keyword>
<feature type="compositionally biased region" description="Basic and acidic residues" evidence="10">
    <location>
        <begin position="324"/>
        <end position="365"/>
    </location>
</feature>
<dbReference type="Pfam" id="PF00588">
    <property type="entry name" value="SpoU_methylase"/>
    <property type="match status" value="1"/>
</dbReference>
<organism evidence="12 13">
    <name type="scientific">Neonectria ditissima</name>
    <dbReference type="NCBI Taxonomy" id="78410"/>
    <lineage>
        <taxon>Eukaryota</taxon>
        <taxon>Fungi</taxon>
        <taxon>Dikarya</taxon>
        <taxon>Ascomycota</taxon>
        <taxon>Pezizomycotina</taxon>
        <taxon>Sordariomycetes</taxon>
        <taxon>Hypocreomycetidae</taxon>
        <taxon>Hypocreales</taxon>
        <taxon>Nectriaceae</taxon>
        <taxon>Neonectria</taxon>
    </lineage>
</organism>
<evidence type="ECO:0000256" key="1">
    <source>
        <dbReference type="ARBA" id="ARBA00004173"/>
    </source>
</evidence>
<evidence type="ECO:0000256" key="10">
    <source>
        <dbReference type="SAM" id="MobiDB-lite"/>
    </source>
</evidence>
<reference evidence="12 13" key="1">
    <citation type="submission" date="2015-09" db="EMBL/GenBank/DDBJ databases">
        <title>Draft genome of a European isolate of the apple canker pathogen Neonectria ditissima.</title>
        <authorList>
            <person name="Gomez-Cortecero A."/>
            <person name="Harrison R.J."/>
            <person name="Armitage A.D."/>
        </authorList>
    </citation>
    <scope>NUCLEOTIDE SEQUENCE [LARGE SCALE GENOMIC DNA]</scope>
    <source>
        <strain evidence="12 13">R09/05</strain>
    </source>
</reference>
<evidence type="ECO:0000256" key="5">
    <source>
        <dbReference type="ARBA" id="ARBA00022679"/>
    </source>
</evidence>
<name>A0A0P7B7F9_9HYPO</name>
<keyword evidence="8" id="KW-0496">Mitochondrion</keyword>
<evidence type="ECO:0000256" key="7">
    <source>
        <dbReference type="ARBA" id="ARBA00022946"/>
    </source>
</evidence>
<dbReference type="Pfam" id="PF08032">
    <property type="entry name" value="SpoU_sub_bind"/>
    <property type="match status" value="1"/>
</dbReference>
<dbReference type="AlphaFoldDB" id="A0A0P7B7F9"/>
<dbReference type="InterPro" id="IPR013123">
    <property type="entry name" value="SpoU_subst-bd"/>
</dbReference>
<dbReference type="OrthoDB" id="270651at2759"/>